<keyword evidence="4" id="KW-0808">Transferase</keyword>
<comment type="pathway">
    <text evidence="2">Lipid metabolism.</text>
</comment>
<evidence type="ECO:0000256" key="3">
    <source>
        <dbReference type="ARBA" id="ARBA00022603"/>
    </source>
</evidence>
<dbReference type="SUPFAM" id="SSF53335">
    <property type="entry name" value="S-adenosyl-L-methionine-dependent methyltransferases"/>
    <property type="match status" value="1"/>
</dbReference>
<dbReference type="InterPro" id="IPR029063">
    <property type="entry name" value="SAM-dependent_MTases_sf"/>
</dbReference>
<gene>
    <name evidence="8" type="primary">NMT3_1</name>
    <name evidence="8" type="ORF">CEXT_735151</name>
</gene>
<evidence type="ECO:0000256" key="4">
    <source>
        <dbReference type="ARBA" id="ARBA00022679"/>
    </source>
</evidence>
<evidence type="ECO:0000256" key="6">
    <source>
        <dbReference type="ARBA" id="ARBA00047619"/>
    </source>
</evidence>
<comment type="catalytic activity">
    <reaction evidence="6">
        <text>N,N-dimethylethanolamine phosphate + S-adenosyl-L-methionine = phosphocholine + S-adenosyl-L-homocysteine + H(+)</text>
        <dbReference type="Rhea" id="RHEA:25325"/>
        <dbReference type="ChEBI" id="CHEBI:15378"/>
        <dbReference type="ChEBI" id="CHEBI:57856"/>
        <dbReference type="ChEBI" id="CHEBI:58641"/>
        <dbReference type="ChEBI" id="CHEBI:59789"/>
        <dbReference type="ChEBI" id="CHEBI:295975"/>
        <dbReference type="EC" id="2.1.1.103"/>
    </reaction>
    <physiologicalReaction direction="left-to-right" evidence="6">
        <dbReference type="Rhea" id="RHEA:25326"/>
    </physiologicalReaction>
</comment>
<evidence type="ECO:0000313" key="8">
    <source>
        <dbReference type="EMBL" id="GIX72834.1"/>
    </source>
</evidence>
<reference evidence="8 9" key="1">
    <citation type="submission" date="2021-06" db="EMBL/GenBank/DDBJ databases">
        <title>Caerostris extrusa draft genome.</title>
        <authorList>
            <person name="Kono N."/>
            <person name="Arakawa K."/>
        </authorList>
    </citation>
    <scope>NUCLEOTIDE SEQUENCE [LARGE SCALE GENOMIC DNA]</scope>
</reference>
<dbReference type="Proteomes" id="UP001054945">
    <property type="component" value="Unassembled WGS sequence"/>
</dbReference>
<dbReference type="AlphaFoldDB" id="A0AAV4MJU3"/>
<comment type="pathway">
    <text evidence="1">Phospholipid metabolism; phosphatidylcholine biosynthesis.</text>
</comment>
<accession>A0AAV4MJU3</accession>
<evidence type="ECO:0000256" key="5">
    <source>
        <dbReference type="ARBA" id="ARBA00035674"/>
    </source>
</evidence>
<evidence type="ECO:0000256" key="2">
    <source>
        <dbReference type="ARBA" id="ARBA00005189"/>
    </source>
</evidence>
<evidence type="ECO:0000256" key="1">
    <source>
        <dbReference type="ARBA" id="ARBA00004969"/>
    </source>
</evidence>
<keyword evidence="9" id="KW-1185">Reference proteome</keyword>
<dbReference type="GO" id="GO:0000234">
    <property type="term" value="F:phosphoethanolamine N-methyltransferase activity"/>
    <property type="evidence" value="ECO:0007669"/>
    <property type="project" value="UniProtKB-EC"/>
</dbReference>
<dbReference type="Gene3D" id="3.40.50.150">
    <property type="entry name" value="Vaccinia Virus protein VP39"/>
    <property type="match status" value="1"/>
</dbReference>
<evidence type="ECO:0000256" key="7">
    <source>
        <dbReference type="ARBA" id="ARBA00047841"/>
    </source>
</evidence>
<comment type="catalytic activity">
    <reaction evidence="7">
        <text>N-methylethanolamine phosphate + S-adenosyl-L-methionine = N,N-dimethylethanolamine phosphate + S-adenosyl-L-homocysteine + H(+)</text>
        <dbReference type="Rhea" id="RHEA:25321"/>
        <dbReference type="ChEBI" id="CHEBI:15378"/>
        <dbReference type="ChEBI" id="CHEBI:57781"/>
        <dbReference type="ChEBI" id="CHEBI:57856"/>
        <dbReference type="ChEBI" id="CHEBI:58641"/>
        <dbReference type="ChEBI" id="CHEBI:59789"/>
        <dbReference type="EC" id="2.1.1.103"/>
    </reaction>
    <physiologicalReaction direction="left-to-right" evidence="7">
        <dbReference type="Rhea" id="RHEA:25322"/>
    </physiologicalReaction>
</comment>
<keyword evidence="3" id="KW-0489">Methyltransferase</keyword>
<dbReference type="PANTHER" id="PTHR44307">
    <property type="entry name" value="PHOSPHOETHANOLAMINE METHYLTRANSFERASE"/>
    <property type="match status" value="1"/>
</dbReference>
<dbReference type="EMBL" id="BPLR01019877">
    <property type="protein sequence ID" value="GIX72834.1"/>
    <property type="molecule type" value="Genomic_DNA"/>
</dbReference>
<dbReference type="EC" id="2.1.1.103" evidence="5"/>
<proteinExistence type="predicted"/>
<comment type="caution">
    <text evidence="8">The sequence shown here is derived from an EMBL/GenBank/DDBJ whole genome shotgun (WGS) entry which is preliminary data.</text>
</comment>
<organism evidence="8 9">
    <name type="scientific">Caerostris extrusa</name>
    <name type="common">Bark spider</name>
    <name type="synonym">Caerostris bankana</name>
    <dbReference type="NCBI Taxonomy" id="172846"/>
    <lineage>
        <taxon>Eukaryota</taxon>
        <taxon>Metazoa</taxon>
        <taxon>Ecdysozoa</taxon>
        <taxon>Arthropoda</taxon>
        <taxon>Chelicerata</taxon>
        <taxon>Arachnida</taxon>
        <taxon>Araneae</taxon>
        <taxon>Araneomorphae</taxon>
        <taxon>Entelegynae</taxon>
        <taxon>Araneoidea</taxon>
        <taxon>Araneidae</taxon>
        <taxon>Caerostris</taxon>
    </lineage>
</organism>
<sequence>MHHYWQNFAPSLESMMLDKTASTIHIDEQEEILSLLPSLEHKRVLELGAGIGVKNRGLFESFLPFTDHFTKRRTISVGQHWFLMILRSPKVIS</sequence>
<dbReference type="PANTHER" id="PTHR44307:SF2">
    <property type="entry name" value="PHOSPHOETHANOLAMINE METHYLTRANSFERASE ISOFORM X1"/>
    <property type="match status" value="1"/>
</dbReference>
<protein>
    <recommendedName>
        <fullName evidence="5">phosphoethanolamine N-methyltransferase</fullName>
        <ecNumber evidence="5">2.1.1.103</ecNumber>
    </recommendedName>
</protein>
<name>A0AAV4MJU3_CAEEX</name>
<dbReference type="GO" id="GO:0032259">
    <property type="term" value="P:methylation"/>
    <property type="evidence" value="ECO:0007669"/>
    <property type="project" value="UniProtKB-KW"/>
</dbReference>
<evidence type="ECO:0000313" key="9">
    <source>
        <dbReference type="Proteomes" id="UP001054945"/>
    </source>
</evidence>